<dbReference type="InterPro" id="IPR054738">
    <property type="entry name" value="Siphovirus-type_tail_C"/>
</dbReference>
<dbReference type="Pfam" id="PF22768">
    <property type="entry name" value="SPP1_Dit"/>
    <property type="match status" value="1"/>
</dbReference>
<gene>
    <name evidence="2" type="ORF">SAMN02745163_01567</name>
</gene>
<reference evidence="2 3" key="1">
    <citation type="submission" date="2016-11" db="EMBL/GenBank/DDBJ databases">
        <authorList>
            <person name="Jaros S."/>
            <person name="Januszkiewicz K."/>
            <person name="Wedrychowicz H."/>
        </authorList>
    </citation>
    <scope>NUCLEOTIDE SEQUENCE [LARGE SCALE GENOMIC DNA]</scope>
    <source>
        <strain evidence="2 3">DSM 21758</strain>
    </source>
</reference>
<protein>
    <submittedName>
        <fullName evidence="2">Phage tail protein</fullName>
    </submittedName>
</protein>
<organism evidence="2 3">
    <name type="scientific">Clostridium cavendishii DSM 21758</name>
    <dbReference type="NCBI Taxonomy" id="1121302"/>
    <lineage>
        <taxon>Bacteria</taxon>
        <taxon>Bacillati</taxon>
        <taxon>Bacillota</taxon>
        <taxon>Clostridia</taxon>
        <taxon>Eubacteriales</taxon>
        <taxon>Clostridiaceae</taxon>
        <taxon>Clostridium</taxon>
    </lineage>
</organism>
<dbReference type="Proteomes" id="UP000184310">
    <property type="component" value="Unassembled WGS sequence"/>
</dbReference>
<proteinExistence type="predicted"/>
<dbReference type="AlphaFoldDB" id="A0A1M6HSR7"/>
<evidence type="ECO:0000259" key="1">
    <source>
        <dbReference type="Pfam" id="PF22768"/>
    </source>
</evidence>
<feature type="domain" description="Siphovirus-type tail component C-terminal" evidence="1">
    <location>
        <begin position="176"/>
        <end position="278"/>
    </location>
</feature>
<keyword evidence="3" id="KW-1185">Reference proteome</keyword>
<accession>A0A1M6HSR7</accession>
<evidence type="ECO:0000313" key="3">
    <source>
        <dbReference type="Proteomes" id="UP000184310"/>
    </source>
</evidence>
<dbReference type="OrthoDB" id="2079081at2"/>
<dbReference type="RefSeq" id="WP_072986124.1">
    <property type="nucleotide sequence ID" value="NZ_FQZB01000007.1"/>
</dbReference>
<name>A0A1M6HSR7_9CLOT</name>
<dbReference type="STRING" id="1121302.SAMN02745163_01567"/>
<dbReference type="Gene3D" id="2.60.120.860">
    <property type="match status" value="1"/>
</dbReference>
<dbReference type="EMBL" id="FQZB01000007">
    <property type="protein sequence ID" value="SHJ25241.1"/>
    <property type="molecule type" value="Genomic_DNA"/>
</dbReference>
<evidence type="ECO:0000313" key="2">
    <source>
        <dbReference type="EMBL" id="SHJ25241.1"/>
    </source>
</evidence>
<sequence length="281" mass="32785">MDNKYLNLKLKWDNNKISIGNNEKYKLVSIEGLEGAAYEVNINKNNQYDGGYIENKRINSREITIVAEFPIIEEAERERQELIKFFNPKKSGVLTVNYGGYERDIVYEVEKFKETRSSLYEPLSFQLDLICPDPYFKDSIIAETINTWIKGWKFKFKLPFKFKQKDENKKNIYNKGHVKTPVEIMFKGPAVNPSVINHRTGEFIKVIKTLTSDDTLFITTEFGNKKVEIESNGIRKNAFNYIDLDSTFFSLEVGDNLIEYNTESLEPQSVEIKYKNRYLGI</sequence>